<accession>A0A7J7KT52</accession>
<feature type="transmembrane region" description="Helical" evidence="1">
    <location>
        <begin position="214"/>
        <end position="232"/>
    </location>
</feature>
<name>A0A7J7KT52_BUGNE</name>
<keyword evidence="1" id="KW-0812">Transmembrane</keyword>
<evidence type="ECO:0000256" key="1">
    <source>
        <dbReference type="SAM" id="Phobius"/>
    </source>
</evidence>
<dbReference type="Proteomes" id="UP000593567">
    <property type="component" value="Unassembled WGS sequence"/>
</dbReference>
<dbReference type="AlphaFoldDB" id="A0A7J7KT52"/>
<keyword evidence="3" id="KW-1185">Reference proteome</keyword>
<keyword evidence="1" id="KW-0472">Membrane</keyword>
<dbReference type="EMBL" id="VXIV02000063">
    <property type="protein sequence ID" value="KAF6041283.1"/>
    <property type="molecule type" value="Genomic_DNA"/>
</dbReference>
<organism evidence="2 3">
    <name type="scientific">Bugula neritina</name>
    <name type="common">Brown bryozoan</name>
    <name type="synonym">Sertularia neritina</name>
    <dbReference type="NCBI Taxonomy" id="10212"/>
    <lineage>
        <taxon>Eukaryota</taxon>
        <taxon>Metazoa</taxon>
        <taxon>Spiralia</taxon>
        <taxon>Lophotrochozoa</taxon>
        <taxon>Bryozoa</taxon>
        <taxon>Gymnolaemata</taxon>
        <taxon>Cheilostomatida</taxon>
        <taxon>Flustrina</taxon>
        <taxon>Buguloidea</taxon>
        <taxon>Bugulidae</taxon>
        <taxon>Bugula</taxon>
    </lineage>
</organism>
<protein>
    <submittedName>
        <fullName evidence="2">Uncharacterized protein</fullName>
    </submittedName>
</protein>
<gene>
    <name evidence="2" type="ORF">EB796_000445</name>
</gene>
<reference evidence="2" key="1">
    <citation type="submission" date="2020-06" db="EMBL/GenBank/DDBJ databases">
        <title>Draft genome of Bugula neritina, a colonial animal packing powerful symbionts and potential medicines.</title>
        <authorList>
            <person name="Rayko M."/>
        </authorList>
    </citation>
    <scope>NUCLEOTIDE SEQUENCE [LARGE SCALE GENOMIC DNA]</scope>
    <source>
        <strain evidence="2">Kwan_BN1</strain>
    </source>
</reference>
<evidence type="ECO:0000313" key="3">
    <source>
        <dbReference type="Proteomes" id="UP000593567"/>
    </source>
</evidence>
<proteinExistence type="predicted"/>
<evidence type="ECO:0000313" key="2">
    <source>
        <dbReference type="EMBL" id="KAF6041283.1"/>
    </source>
</evidence>
<comment type="caution">
    <text evidence="2">The sequence shown here is derived from an EMBL/GenBank/DDBJ whole genome shotgun (WGS) entry which is preliminary data.</text>
</comment>
<keyword evidence="1" id="KW-1133">Transmembrane helix</keyword>
<sequence length="240" mass="26861">MAKPQLPNSVASTSYFRTRTASVTLKIDIHPPLGFNINHVEGESSHSTVIKQGEEILYYTVYSELKQLGLPIPKDSLLFQTLLCTSKGFLLLSFYLEIPCKCYEYFVQKCHCARRLRPKGCNGFLCLALAQLSASQPFSLKIAELLYHTVCACRWSVQNGEPRLLDMILEDSLSAMDTICTEHDLSCLGGWHCVMPRPNRKQSAIPSIYHHKHSLALVVTAAGILLSAFFIYKIGYGKIS</sequence>